<evidence type="ECO:0000313" key="10">
    <source>
        <dbReference type="Proteomes" id="UP000217935"/>
    </source>
</evidence>
<dbReference type="CDD" id="cd00082">
    <property type="entry name" value="HisKA"/>
    <property type="match status" value="1"/>
</dbReference>
<evidence type="ECO:0000259" key="6">
    <source>
        <dbReference type="PROSITE" id="PS50109"/>
    </source>
</evidence>
<dbReference type="STRING" id="1758178.GCA_001550095_00711"/>
<dbReference type="InterPro" id="IPR036890">
    <property type="entry name" value="HATPase_C_sf"/>
</dbReference>
<dbReference type="EMBL" id="CP022196">
    <property type="protein sequence ID" value="ATG46191.1"/>
    <property type="molecule type" value="Genomic_DNA"/>
</dbReference>
<dbReference type="Pfam" id="PF02518">
    <property type="entry name" value="HATPase_c"/>
    <property type="match status" value="1"/>
</dbReference>
<dbReference type="PANTHER" id="PTHR45339">
    <property type="entry name" value="HYBRID SIGNAL TRANSDUCTION HISTIDINE KINASE J"/>
    <property type="match status" value="1"/>
</dbReference>
<keyword evidence="9" id="KW-0808">Transferase</keyword>
<keyword evidence="10" id="KW-1185">Reference proteome</keyword>
<dbReference type="Gene3D" id="3.30.565.10">
    <property type="entry name" value="Histidine kinase-like ATPase, C-terminal domain"/>
    <property type="match status" value="1"/>
</dbReference>
<proteinExistence type="predicted"/>
<reference evidence="9 10" key="1">
    <citation type="submission" date="2017-06" db="EMBL/GenBank/DDBJ databases">
        <title>Celeribacter sp. TSPH2 complete genome sequence.</title>
        <authorList>
            <person name="Woo J.-H."/>
            <person name="Kim H.-S."/>
        </authorList>
    </citation>
    <scope>NUCLEOTIDE SEQUENCE [LARGE SCALE GENOMIC DNA]</scope>
    <source>
        <strain evidence="9 10">TSPH2</strain>
    </source>
</reference>
<dbReference type="SMART" id="SM00448">
    <property type="entry name" value="REC"/>
    <property type="match status" value="1"/>
</dbReference>
<sequence length="687" mass="74385">MTDSPAPDKGQTPPETPAAALRDTNEAQLAAQNATRPVLQTIARMIATDRRPAALLSETAKLLLANAAARQLGLSEDVLRHKLDWPLLCQQALRAGSVALSLKVDATSHAGELVHLPLNGANGFLLRLAETEQESTWLENRARAATLLRVAHDLRTPIQSLLATADAVLDTTGDSPRQDIGTTRAQLHASAERALDHINNVLAVIRGEQSASGLQQDEDFCLMEEIRAILAMIFPIAKTKQTEIRVRFEPAEDIWVNGPVRFVRALCQNIFDNAVKHGGPRVEITVRCEALFATPAPDAQTGWRIVLDVQDLGGGLPDDQKLRLRRALGPKSIDLKGQEETGEPPSTPPERTSAGLNVLAHALHQLGGRITVRDRYRNATEDSAEHAEIIGTTITASFDLNWAEPRLKTEPEKAGATTTLLRGISVLLVEDSPSSRDWLTHILRKGGATVYAAGNGMEALALLAQEERQKDIDLILTDMTLPFMSGVELARRIREKLRSGRLKWSGSIVGLTAHIDARIRKACQEAGIVRVLDKPIRPQLLLKALKDVTESTKSQTGTCPPAVPTQESSPPSTCGILALDTVHDLTDQLGVEGTKSFMLRAHEEARAILESIREDGITADTGRRLHAATGACGLTGLAAIEKNLRALELAVDERHSNLNALAASFENALDSTFQAIEEISSRPQAQG</sequence>
<dbReference type="EC" id="2.7.13.3" evidence="2"/>
<evidence type="ECO:0000313" key="9">
    <source>
        <dbReference type="EMBL" id="ATG46191.1"/>
    </source>
</evidence>
<dbReference type="Pfam" id="PF00072">
    <property type="entry name" value="Response_reg"/>
    <property type="match status" value="1"/>
</dbReference>
<dbReference type="AlphaFoldDB" id="A0A291G7Q1"/>
<dbReference type="SMART" id="SM00388">
    <property type="entry name" value="HisKA"/>
    <property type="match status" value="1"/>
</dbReference>
<evidence type="ECO:0000259" key="8">
    <source>
        <dbReference type="PROSITE" id="PS50894"/>
    </source>
</evidence>
<dbReference type="InterPro" id="IPR001789">
    <property type="entry name" value="Sig_transdc_resp-reg_receiver"/>
</dbReference>
<accession>A0A291G7Q1</accession>
<dbReference type="PROSITE" id="PS50109">
    <property type="entry name" value="HIS_KIN"/>
    <property type="match status" value="1"/>
</dbReference>
<keyword evidence="9" id="KW-0418">Kinase</keyword>
<protein>
    <recommendedName>
        <fullName evidence="2">histidine kinase</fullName>
        <ecNumber evidence="2">2.7.13.3</ecNumber>
    </recommendedName>
</protein>
<evidence type="ECO:0000256" key="5">
    <source>
        <dbReference type="PROSITE-ProRule" id="PRU00169"/>
    </source>
</evidence>
<keyword evidence="3 5" id="KW-0597">Phosphoprotein</keyword>
<evidence type="ECO:0000256" key="1">
    <source>
        <dbReference type="ARBA" id="ARBA00000085"/>
    </source>
</evidence>
<dbReference type="SUPFAM" id="SSF52172">
    <property type="entry name" value="CheY-like"/>
    <property type="match status" value="1"/>
</dbReference>
<dbReference type="PROSITE" id="PS50110">
    <property type="entry name" value="RESPONSE_REGULATORY"/>
    <property type="match status" value="1"/>
</dbReference>
<dbReference type="RefSeq" id="WP_096804511.1">
    <property type="nucleotide sequence ID" value="NZ_CP022196.1"/>
</dbReference>
<dbReference type="PROSITE" id="PS50894">
    <property type="entry name" value="HPT"/>
    <property type="match status" value="1"/>
</dbReference>
<evidence type="ECO:0000259" key="7">
    <source>
        <dbReference type="PROSITE" id="PS50110"/>
    </source>
</evidence>
<dbReference type="InterPro" id="IPR003594">
    <property type="entry name" value="HATPase_dom"/>
</dbReference>
<evidence type="ECO:0000256" key="3">
    <source>
        <dbReference type="ARBA" id="ARBA00022553"/>
    </source>
</evidence>
<dbReference type="InterPro" id="IPR036097">
    <property type="entry name" value="HisK_dim/P_sf"/>
</dbReference>
<dbReference type="OrthoDB" id="5292887at2"/>
<evidence type="ECO:0000256" key="4">
    <source>
        <dbReference type="PROSITE-ProRule" id="PRU00110"/>
    </source>
</evidence>
<feature type="domain" description="HPt" evidence="8">
    <location>
        <begin position="586"/>
        <end position="686"/>
    </location>
</feature>
<comment type="catalytic activity">
    <reaction evidence="1">
        <text>ATP + protein L-histidine = ADP + protein N-phospho-L-histidine.</text>
        <dbReference type="EC" id="2.7.13.3"/>
    </reaction>
</comment>
<evidence type="ECO:0000256" key="2">
    <source>
        <dbReference type="ARBA" id="ARBA00012438"/>
    </source>
</evidence>
<feature type="modified residue" description="4-aspartylphosphate" evidence="5">
    <location>
        <position position="478"/>
    </location>
</feature>
<dbReference type="InterPro" id="IPR011006">
    <property type="entry name" value="CheY-like_superfamily"/>
</dbReference>
<dbReference type="Proteomes" id="UP000217935">
    <property type="component" value="Chromosome"/>
</dbReference>
<dbReference type="PANTHER" id="PTHR45339:SF5">
    <property type="entry name" value="HISTIDINE KINASE"/>
    <property type="match status" value="1"/>
</dbReference>
<feature type="domain" description="Response regulatory" evidence="7">
    <location>
        <begin position="425"/>
        <end position="549"/>
    </location>
</feature>
<feature type="modified residue" description="Phosphohistidine" evidence="4">
    <location>
        <position position="626"/>
    </location>
</feature>
<dbReference type="SUPFAM" id="SSF55874">
    <property type="entry name" value="ATPase domain of HSP90 chaperone/DNA topoisomerase II/histidine kinase"/>
    <property type="match status" value="1"/>
</dbReference>
<name>A0A291G7Q1_9RHOB</name>
<dbReference type="CDD" id="cd17546">
    <property type="entry name" value="REC_hyHK_CKI1_RcsC-like"/>
    <property type="match status" value="1"/>
</dbReference>
<dbReference type="Gene3D" id="3.40.50.2300">
    <property type="match status" value="1"/>
</dbReference>
<feature type="domain" description="Histidine kinase" evidence="6">
    <location>
        <begin position="149"/>
        <end position="402"/>
    </location>
</feature>
<dbReference type="InterPro" id="IPR008207">
    <property type="entry name" value="Sig_transdc_His_kin_Hpt_dom"/>
</dbReference>
<dbReference type="InterPro" id="IPR003661">
    <property type="entry name" value="HisK_dim/P_dom"/>
</dbReference>
<dbReference type="SUPFAM" id="SSF47384">
    <property type="entry name" value="Homodimeric domain of signal transducing histidine kinase"/>
    <property type="match status" value="1"/>
</dbReference>
<organism evidence="9 10">
    <name type="scientific">Celeribacter ethanolicus</name>
    <dbReference type="NCBI Taxonomy" id="1758178"/>
    <lineage>
        <taxon>Bacteria</taxon>
        <taxon>Pseudomonadati</taxon>
        <taxon>Pseudomonadota</taxon>
        <taxon>Alphaproteobacteria</taxon>
        <taxon>Rhodobacterales</taxon>
        <taxon>Roseobacteraceae</taxon>
        <taxon>Celeribacter</taxon>
    </lineage>
</organism>
<dbReference type="Gene3D" id="1.10.287.130">
    <property type="match status" value="1"/>
</dbReference>
<dbReference type="KEGG" id="ceh:CEW89_00550"/>
<dbReference type="InterPro" id="IPR005467">
    <property type="entry name" value="His_kinase_dom"/>
</dbReference>
<dbReference type="GO" id="GO:0000155">
    <property type="term" value="F:phosphorelay sensor kinase activity"/>
    <property type="evidence" value="ECO:0007669"/>
    <property type="project" value="InterPro"/>
</dbReference>
<gene>
    <name evidence="9" type="ORF">CEW89_00550</name>
</gene>